<dbReference type="PROSITE" id="PS00463">
    <property type="entry name" value="ZN2_CY6_FUNGAL_1"/>
    <property type="match status" value="1"/>
</dbReference>
<dbReference type="Proteomes" id="UP000829364">
    <property type="component" value="Chromosome 8"/>
</dbReference>
<accession>A0A9Q8VEP2</accession>
<dbReference type="GO" id="GO:0005634">
    <property type="term" value="C:nucleus"/>
    <property type="evidence" value="ECO:0007669"/>
    <property type="project" value="UniProtKB-SubCell"/>
</dbReference>
<keyword evidence="3" id="KW-0805">Transcription regulation</keyword>
<keyword evidence="6" id="KW-0539">Nucleus</keyword>
<dbReference type="GO" id="GO:0006351">
    <property type="term" value="P:DNA-templated transcription"/>
    <property type="evidence" value="ECO:0007669"/>
    <property type="project" value="InterPro"/>
</dbReference>
<sequence>MDAASSPRPKQAACLVCRRSKIKCEWTPPDGRCKRCVQLDCDCVRPDFHAGRQKGIKNKRVGLDKALYQIEQAVKRARGGQKHSTDDAKVMTHLRDLLGGAVDTAETSPSQASASQQRSHGDTEETSSSGDDDDGDGEDTGGAASMANNFVHRTEESLAIDDAENPLQLLARASYIQPSSDSRSRPSPQVRQSFHQSPGQADESAALEEFFTSTHVSLDVGDDIDPITLGLVTQEEAETLFSYFHANLAHTRWGLDPRIHGVSFTRGRSAFLCASVMAASALFMPSAAALSKRLSNHVKALAQRVMLRRHKSVEIVLAFMINIPWMFPGQHSTDDEACVYISMATSIAIDLSLHKVLVPTELLQQGSKLTLARGECLDTRMALALDGFPDVEPWSDTGKLLLRNRERCWISLFVLERGMSLARGRPFAVPVTRVIKDCDNWHRTSQSDVQDGALVSMAVLRRNLDGLFSTVRSLCDGSQNATSDGSLIAQSIQGSIERFFDQWLTEWGASIGIGPQRRLPPYVEILVTHTRLSAYGGIINHPTAPTEVRRFFRTAGLSSALNVMRAAIQGESQLQSMPNNTTIMISFAACFALTLSAYTTGSSTLAPSIRKLIDEAAGVLERIGTVTEHRNGLSLLYGKYLRQIVQKATVAGVSAPAHQANSAAAPQMAVGEPVAAQPSFMAQQQLLWPEPLQFSAMSDDQIAHVLNQPGNEFEPSFGGLSWADMNNFDWLYWPEF</sequence>
<evidence type="ECO:0000259" key="8">
    <source>
        <dbReference type="PROSITE" id="PS50048"/>
    </source>
</evidence>
<dbReference type="InterPro" id="IPR001138">
    <property type="entry name" value="Zn2Cys6_DnaBD"/>
</dbReference>
<dbReference type="InterPro" id="IPR007219">
    <property type="entry name" value="XnlR_reg_dom"/>
</dbReference>
<evidence type="ECO:0000256" key="4">
    <source>
        <dbReference type="ARBA" id="ARBA00023125"/>
    </source>
</evidence>
<dbReference type="CDD" id="cd12148">
    <property type="entry name" value="fungal_TF_MHR"/>
    <property type="match status" value="1"/>
</dbReference>
<dbReference type="Pfam" id="PF00172">
    <property type="entry name" value="Zn_clus"/>
    <property type="match status" value="1"/>
</dbReference>
<dbReference type="GO" id="GO:0000976">
    <property type="term" value="F:transcription cis-regulatory region binding"/>
    <property type="evidence" value="ECO:0007669"/>
    <property type="project" value="TreeGrafter"/>
</dbReference>
<dbReference type="GO" id="GO:0008270">
    <property type="term" value="F:zinc ion binding"/>
    <property type="evidence" value="ECO:0007669"/>
    <property type="project" value="InterPro"/>
</dbReference>
<dbReference type="AlphaFoldDB" id="A0A9Q8VEP2"/>
<feature type="compositionally biased region" description="Acidic residues" evidence="7">
    <location>
        <begin position="130"/>
        <end position="139"/>
    </location>
</feature>
<protein>
    <recommendedName>
        <fullName evidence="8">Zn(2)-C6 fungal-type domain-containing protein</fullName>
    </recommendedName>
</protein>
<dbReference type="InterPro" id="IPR051089">
    <property type="entry name" value="prtT"/>
</dbReference>
<reference evidence="9" key="1">
    <citation type="submission" date="2021-11" db="EMBL/GenBank/DDBJ databases">
        <title>Purpureocillium_takamizusanense_genome.</title>
        <authorList>
            <person name="Nguyen N.-H."/>
        </authorList>
    </citation>
    <scope>NUCLEOTIDE SEQUENCE</scope>
    <source>
        <strain evidence="9">PT3</strain>
    </source>
</reference>
<dbReference type="Gene3D" id="4.10.240.10">
    <property type="entry name" value="Zn(2)-C6 fungal-type DNA-binding domain"/>
    <property type="match status" value="1"/>
</dbReference>
<dbReference type="SMART" id="SM00066">
    <property type="entry name" value="GAL4"/>
    <property type="match status" value="1"/>
</dbReference>
<evidence type="ECO:0000256" key="3">
    <source>
        <dbReference type="ARBA" id="ARBA00023015"/>
    </source>
</evidence>
<feature type="region of interest" description="Disordered" evidence="7">
    <location>
        <begin position="176"/>
        <end position="203"/>
    </location>
</feature>
<organism evidence="9 10">
    <name type="scientific">Purpureocillium takamizusanense</name>
    <dbReference type="NCBI Taxonomy" id="2060973"/>
    <lineage>
        <taxon>Eukaryota</taxon>
        <taxon>Fungi</taxon>
        <taxon>Dikarya</taxon>
        <taxon>Ascomycota</taxon>
        <taxon>Pezizomycotina</taxon>
        <taxon>Sordariomycetes</taxon>
        <taxon>Hypocreomycetidae</taxon>
        <taxon>Hypocreales</taxon>
        <taxon>Ophiocordycipitaceae</taxon>
        <taxon>Purpureocillium</taxon>
    </lineage>
</organism>
<proteinExistence type="predicted"/>
<evidence type="ECO:0000256" key="2">
    <source>
        <dbReference type="ARBA" id="ARBA00022723"/>
    </source>
</evidence>
<feature type="domain" description="Zn(2)-C6 fungal-type" evidence="8">
    <location>
        <begin position="13"/>
        <end position="45"/>
    </location>
</feature>
<keyword evidence="4" id="KW-0238">DNA-binding</keyword>
<dbReference type="SMART" id="SM00906">
    <property type="entry name" value="Fungal_trans"/>
    <property type="match status" value="1"/>
</dbReference>
<keyword evidence="2" id="KW-0479">Metal-binding</keyword>
<dbReference type="PROSITE" id="PS50048">
    <property type="entry name" value="ZN2_CY6_FUNGAL_2"/>
    <property type="match status" value="1"/>
</dbReference>
<dbReference type="RefSeq" id="XP_047846002.1">
    <property type="nucleotide sequence ID" value="XM_047989996.1"/>
</dbReference>
<evidence type="ECO:0000313" key="10">
    <source>
        <dbReference type="Proteomes" id="UP000829364"/>
    </source>
</evidence>
<dbReference type="PANTHER" id="PTHR31845:SF17">
    <property type="entry name" value="ZN(II)2CYS6 TRANSCRIPTION FACTOR (EUROFUNG)"/>
    <property type="match status" value="1"/>
</dbReference>
<keyword evidence="5" id="KW-0804">Transcription</keyword>
<dbReference type="InterPro" id="IPR036864">
    <property type="entry name" value="Zn2-C6_fun-type_DNA-bd_sf"/>
</dbReference>
<feature type="region of interest" description="Disordered" evidence="7">
    <location>
        <begin position="103"/>
        <end position="144"/>
    </location>
</feature>
<dbReference type="CDD" id="cd00067">
    <property type="entry name" value="GAL4"/>
    <property type="match status" value="1"/>
</dbReference>
<dbReference type="GO" id="GO:0000981">
    <property type="term" value="F:DNA-binding transcription factor activity, RNA polymerase II-specific"/>
    <property type="evidence" value="ECO:0007669"/>
    <property type="project" value="InterPro"/>
</dbReference>
<feature type="compositionally biased region" description="Low complexity" evidence="7">
    <location>
        <begin position="177"/>
        <end position="193"/>
    </location>
</feature>
<dbReference type="SUPFAM" id="SSF57701">
    <property type="entry name" value="Zn2/Cys6 DNA-binding domain"/>
    <property type="match status" value="1"/>
</dbReference>
<evidence type="ECO:0000256" key="7">
    <source>
        <dbReference type="SAM" id="MobiDB-lite"/>
    </source>
</evidence>
<evidence type="ECO:0000256" key="6">
    <source>
        <dbReference type="ARBA" id="ARBA00023242"/>
    </source>
</evidence>
<dbReference type="EMBL" id="CP086361">
    <property type="protein sequence ID" value="UNI22521.1"/>
    <property type="molecule type" value="Genomic_DNA"/>
</dbReference>
<keyword evidence="10" id="KW-1185">Reference proteome</keyword>
<evidence type="ECO:0000313" key="9">
    <source>
        <dbReference type="EMBL" id="UNI22521.1"/>
    </source>
</evidence>
<dbReference type="KEGG" id="ptkz:JDV02_008402"/>
<gene>
    <name evidence="9" type="ORF">JDV02_008402</name>
</gene>
<dbReference type="OrthoDB" id="3429912at2759"/>
<evidence type="ECO:0000256" key="1">
    <source>
        <dbReference type="ARBA" id="ARBA00004123"/>
    </source>
</evidence>
<evidence type="ECO:0000256" key="5">
    <source>
        <dbReference type="ARBA" id="ARBA00023163"/>
    </source>
</evidence>
<dbReference type="PANTHER" id="PTHR31845">
    <property type="entry name" value="FINGER DOMAIN PROTEIN, PUTATIVE-RELATED"/>
    <property type="match status" value="1"/>
</dbReference>
<comment type="subcellular location">
    <subcellularLocation>
        <location evidence="1">Nucleus</location>
    </subcellularLocation>
</comment>
<name>A0A9Q8VEP2_9HYPO</name>
<dbReference type="GeneID" id="72070348"/>